<name>A0A8J6B3P5_9EUKA</name>
<accession>A0A8J6B3P5</accession>
<organism evidence="3 4">
    <name type="scientific">Carpediemonas membranifera</name>
    <dbReference type="NCBI Taxonomy" id="201153"/>
    <lineage>
        <taxon>Eukaryota</taxon>
        <taxon>Metamonada</taxon>
        <taxon>Carpediemonas-like organisms</taxon>
        <taxon>Carpediemonas</taxon>
    </lineage>
</organism>
<dbReference type="Proteomes" id="UP000717585">
    <property type="component" value="Unassembled WGS sequence"/>
</dbReference>
<dbReference type="SUPFAM" id="SSF81296">
    <property type="entry name" value="E set domains"/>
    <property type="match status" value="1"/>
</dbReference>
<feature type="region of interest" description="Disordered" evidence="1">
    <location>
        <begin position="83"/>
        <end position="118"/>
    </location>
</feature>
<feature type="compositionally biased region" description="Polar residues" evidence="1">
    <location>
        <begin position="83"/>
        <end position="97"/>
    </location>
</feature>
<protein>
    <recommendedName>
        <fullName evidence="2">AMP-activated protein kinase glycogen-binding domain-containing protein</fullName>
    </recommendedName>
</protein>
<evidence type="ECO:0000259" key="2">
    <source>
        <dbReference type="Pfam" id="PF16561"/>
    </source>
</evidence>
<comment type="caution">
    <text evidence="3">The sequence shown here is derived from an EMBL/GenBank/DDBJ whole genome shotgun (WGS) entry which is preliminary data.</text>
</comment>
<evidence type="ECO:0000313" key="3">
    <source>
        <dbReference type="EMBL" id="KAG9393634.1"/>
    </source>
</evidence>
<gene>
    <name evidence="3" type="ORF">J8273_4934</name>
</gene>
<proteinExistence type="predicted"/>
<sequence length="416" mass="45821">MDITITFEHKRVSNMFVYGTWCNWDEAKAISMRYIKPAGKYSAKVHLKPGKYLYAFLYPENGQNKVVFDETQRVETTPAGNTFNTITVRHHPTPNNKNTHKEPHARSNKVPAAKPTPISSEGRQLLTEFAPSASSVGEGCRAVQKLIPLAFNPKEGQPDYPSAVDDRFTLVMVDSSAMGLVLKGEPDECIVYKKLADDCADITLEEQKDLADDISEFVEDALGVPTTFAISDQFLGAVVTNKRTGAELLKIYWVRATGERACLNRVMTQLAEVPKLEAAVRVFLVLAIRALPTVRLHLLEALALAVAANASLIDNLVVNSSAVLSFPDELLELDTADMLHRMMSTLSQCLRRLYGVFTFRAPAAARIAKIGIEVRTTPGAHAKPILCLNFAQCCKLAKVMRDVGMPSITVGDQKRS</sequence>
<dbReference type="InterPro" id="IPR014756">
    <property type="entry name" value="Ig_E-set"/>
</dbReference>
<keyword evidence="4" id="KW-1185">Reference proteome</keyword>
<dbReference type="InterPro" id="IPR013783">
    <property type="entry name" value="Ig-like_fold"/>
</dbReference>
<reference evidence="3" key="1">
    <citation type="submission" date="2021-05" db="EMBL/GenBank/DDBJ databases">
        <title>A free-living protist that lacks canonical eukaryotic 1 DNA replication and segregation systems.</title>
        <authorList>
            <person name="Salas-Leiva D.E."/>
            <person name="Tromer E.C."/>
            <person name="Curtis B.A."/>
            <person name="Jerlstrom-Hultqvist J."/>
            <person name="Kolisko M."/>
            <person name="Yi Z."/>
            <person name="Salas-Leiva J.S."/>
            <person name="Gallot-Lavallee L."/>
            <person name="Kops G.J.P.L."/>
            <person name="Archibald J.M."/>
            <person name="Simpson A.G.B."/>
            <person name="Roger A.J."/>
        </authorList>
    </citation>
    <scope>NUCLEOTIDE SEQUENCE</scope>
    <source>
        <strain evidence="3">BICM</strain>
    </source>
</reference>
<dbReference type="Gene3D" id="2.60.40.10">
    <property type="entry name" value="Immunoglobulins"/>
    <property type="match status" value="1"/>
</dbReference>
<dbReference type="EMBL" id="JAHDYR010000022">
    <property type="protein sequence ID" value="KAG9393634.1"/>
    <property type="molecule type" value="Genomic_DNA"/>
</dbReference>
<feature type="domain" description="AMP-activated protein kinase glycogen-binding" evidence="2">
    <location>
        <begin position="3"/>
        <end position="90"/>
    </location>
</feature>
<dbReference type="CDD" id="cd02859">
    <property type="entry name" value="E_set_AMPKbeta_like_N"/>
    <property type="match status" value="1"/>
</dbReference>
<dbReference type="Pfam" id="PF16561">
    <property type="entry name" value="AMPK1_CBM"/>
    <property type="match status" value="1"/>
</dbReference>
<dbReference type="AlphaFoldDB" id="A0A8J6B3P5"/>
<dbReference type="InterPro" id="IPR032640">
    <property type="entry name" value="AMPK1_CBM"/>
</dbReference>
<evidence type="ECO:0000313" key="4">
    <source>
        <dbReference type="Proteomes" id="UP000717585"/>
    </source>
</evidence>
<evidence type="ECO:0000256" key="1">
    <source>
        <dbReference type="SAM" id="MobiDB-lite"/>
    </source>
</evidence>